<dbReference type="InterPro" id="IPR032801">
    <property type="entry name" value="PXL2A/B/C"/>
</dbReference>
<name>A0A1V1PHE2_9BACT</name>
<sequence length="133" mass="14766">MICRRQVVDIQNQMDMFDQHNVRVVVIGNGTPNFIEGFRNDTGYSKDLFTDPSLKAYQLLNFEKSVKSLLGFKTIKSAIHALTTGYGQKGIQGDAFQQGGVVVIDSNGNPKYFYANNEAGDHAPMDEIIKACE</sequence>
<dbReference type="SUPFAM" id="SSF52833">
    <property type="entry name" value="Thioredoxin-like"/>
    <property type="match status" value="1"/>
</dbReference>
<dbReference type="Gene3D" id="3.40.30.10">
    <property type="entry name" value="Glutaredoxin"/>
    <property type="match status" value="1"/>
</dbReference>
<accession>A0A1V1PHE2</accession>
<dbReference type="PANTHER" id="PTHR28630">
    <property type="match status" value="1"/>
</dbReference>
<protein>
    <recommendedName>
        <fullName evidence="3">Redoxin domain-containing protein</fullName>
    </recommendedName>
</protein>
<evidence type="ECO:0000313" key="1">
    <source>
        <dbReference type="EMBL" id="ETR74226.1"/>
    </source>
</evidence>
<evidence type="ECO:0008006" key="3">
    <source>
        <dbReference type="Google" id="ProtNLM"/>
    </source>
</evidence>
<dbReference type="Pfam" id="PF13911">
    <property type="entry name" value="AhpC-TSA_2"/>
    <property type="match status" value="1"/>
</dbReference>
<comment type="caution">
    <text evidence="1">The sequence shown here is derived from an EMBL/GenBank/DDBJ whole genome shotgun (WGS) entry which is preliminary data.</text>
</comment>
<dbReference type="PANTHER" id="PTHR28630:SF3">
    <property type="entry name" value="PEROXIREDOXIN-LIKE 2C"/>
    <property type="match status" value="1"/>
</dbReference>
<evidence type="ECO:0000313" key="2">
    <source>
        <dbReference type="Proteomes" id="UP000189670"/>
    </source>
</evidence>
<gene>
    <name evidence="1" type="ORF">OMM_06461</name>
</gene>
<dbReference type="AlphaFoldDB" id="A0A1V1PHE2"/>
<proteinExistence type="predicted"/>
<reference evidence="2" key="1">
    <citation type="submission" date="2012-11" db="EMBL/GenBank/DDBJ databases">
        <authorList>
            <person name="Lucero-Rivera Y.E."/>
            <person name="Tovar-Ramirez D."/>
        </authorList>
    </citation>
    <scope>NUCLEOTIDE SEQUENCE [LARGE SCALE GENOMIC DNA]</scope>
    <source>
        <strain evidence="2">Araruama</strain>
    </source>
</reference>
<dbReference type="InterPro" id="IPR036249">
    <property type="entry name" value="Thioredoxin-like_sf"/>
</dbReference>
<dbReference type="EMBL" id="ATBP01000016">
    <property type="protein sequence ID" value="ETR74226.1"/>
    <property type="molecule type" value="Genomic_DNA"/>
</dbReference>
<dbReference type="Proteomes" id="UP000189670">
    <property type="component" value="Unassembled WGS sequence"/>
</dbReference>
<organism evidence="1 2">
    <name type="scientific">Candidatus Magnetoglobus multicellularis str. Araruama</name>
    <dbReference type="NCBI Taxonomy" id="890399"/>
    <lineage>
        <taxon>Bacteria</taxon>
        <taxon>Pseudomonadati</taxon>
        <taxon>Thermodesulfobacteriota</taxon>
        <taxon>Desulfobacteria</taxon>
        <taxon>Desulfobacterales</taxon>
        <taxon>Desulfobacteraceae</taxon>
        <taxon>Candidatus Magnetoglobus</taxon>
    </lineage>
</organism>